<dbReference type="RefSeq" id="WP_130451469.1">
    <property type="nucleotide sequence ID" value="NZ_SHLA01000001.1"/>
</dbReference>
<comment type="caution">
    <text evidence="2">The sequence shown here is derived from an EMBL/GenBank/DDBJ whole genome shotgun (WGS) entry which is preliminary data.</text>
</comment>
<gene>
    <name evidence="2" type="ORF">EV380_2574</name>
</gene>
<reference evidence="2 3" key="1">
    <citation type="submission" date="2019-02" db="EMBL/GenBank/DDBJ databases">
        <title>Sequencing the genomes of 1000 actinobacteria strains.</title>
        <authorList>
            <person name="Klenk H.-P."/>
        </authorList>
    </citation>
    <scope>NUCLEOTIDE SEQUENCE [LARGE SCALE GENOMIC DNA]</scope>
    <source>
        <strain evidence="2 3">DSM 17364</strain>
    </source>
</reference>
<feature type="transmembrane region" description="Helical" evidence="1">
    <location>
        <begin position="27"/>
        <end position="44"/>
    </location>
</feature>
<protein>
    <submittedName>
        <fullName evidence="2">Uncharacterized protein</fullName>
    </submittedName>
</protein>
<dbReference type="AlphaFoldDB" id="A0A4Q8AFE0"/>
<evidence type="ECO:0000313" key="3">
    <source>
        <dbReference type="Proteomes" id="UP000292685"/>
    </source>
</evidence>
<feature type="transmembrane region" description="Helical" evidence="1">
    <location>
        <begin position="72"/>
        <end position="96"/>
    </location>
</feature>
<evidence type="ECO:0000313" key="2">
    <source>
        <dbReference type="EMBL" id="RZU62968.1"/>
    </source>
</evidence>
<keyword evidence="1" id="KW-0812">Transmembrane</keyword>
<keyword evidence="1" id="KW-1133">Transmembrane helix</keyword>
<dbReference type="OrthoDB" id="4942618at2"/>
<feature type="transmembrane region" description="Helical" evidence="1">
    <location>
        <begin position="108"/>
        <end position="135"/>
    </location>
</feature>
<name>A0A4Q8AFE0_9MICC</name>
<organism evidence="2 3">
    <name type="scientific">Zhihengliuella halotolerans</name>
    <dbReference type="NCBI Taxonomy" id="370736"/>
    <lineage>
        <taxon>Bacteria</taxon>
        <taxon>Bacillati</taxon>
        <taxon>Actinomycetota</taxon>
        <taxon>Actinomycetes</taxon>
        <taxon>Micrococcales</taxon>
        <taxon>Micrococcaceae</taxon>
        <taxon>Zhihengliuella</taxon>
    </lineage>
</organism>
<dbReference type="Proteomes" id="UP000292685">
    <property type="component" value="Unassembled WGS sequence"/>
</dbReference>
<accession>A0A4Q8AFE0</accession>
<sequence length="218" mass="23624">MTNSTVVGDAAPKRQGWRRLCPTKREVWGAVLVATARLAHWWAVRGWDEYLDRRTGGKDVQFYFAGLSQEVVGGWLLLLSAACASAGLTFLAWSLIGRITRRPWRWVAIGVASLVGLAVALYIFLAVAVPGLLYVSGIGGCTRFEAEDGRSVLVTVAGMRDPGATIHTEYDAFHYERTRQGSELGSPPNVGSGECQLTGEGELLILTCGSDVVEIEPR</sequence>
<keyword evidence="1" id="KW-0472">Membrane</keyword>
<proteinExistence type="predicted"/>
<keyword evidence="3" id="KW-1185">Reference proteome</keyword>
<dbReference type="EMBL" id="SHLA01000001">
    <property type="protein sequence ID" value="RZU62968.1"/>
    <property type="molecule type" value="Genomic_DNA"/>
</dbReference>
<evidence type="ECO:0000256" key="1">
    <source>
        <dbReference type="SAM" id="Phobius"/>
    </source>
</evidence>